<name>A0A1Y2IMV9_TRAC3</name>
<dbReference type="OrthoDB" id="3050185at2759"/>
<dbReference type="AlphaFoldDB" id="A0A1Y2IMV9"/>
<evidence type="ECO:0000313" key="1">
    <source>
        <dbReference type="EMBL" id="OSD02449.1"/>
    </source>
</evidence>
<keyword evidence="2" id="KW-1185">Reference proteome</keyword>
<dbReference type="Proteomes" id="UP000193067">
    <property type="component" value="Unassembled WGS sequence"/>
</dbReference>
<sequence>MGIGDESMNYDTHVLRKRGVWTVPVVLGDCIPCSDRDDEEKEAWARMMMILFVPWRHSSDLKATSESWRAAFERRHNELSSKLIEIIANINVLTECRDVRDACQASRRSAALASIADGK</sequence>
<gene>
    <name evidence="1" type="ORF">PYCCODRAFT_1445129</name>
</gene>
<accession>A0A1Y2IMV9</accession>
<protein>
    <submittedName>
        <fullName evidence="1">Uncharacterized protein</fullName>
    </submittedName>
</protein>
<proteinExistence type="predicted"/>
<evidence type="ECO:0000313" key="2">
    <source>
        <dbReference type="Proteomes" id="UP000193067"/>
    </source>
</evidence>
<organism evidence="1 2">
    <name type="scientific">Trametes coccinea (strain BRFM310)</name>
    <name type="common">Pycnoporus coccineus</name>
    <dbReference type="NCBI Taxonomy" id="1353009"/>
    <lineage>
        <taxon>Eukaryota</taxon>
        <taxon>Fungi</taxon>
        <taxon>Dikarya</taxon>
        <taxon>Basidiomycota</taxon>
        <taxon>Agaricomycotina</taxon>
        <taxon>Agaricomycetes</taxon>
        <taxon>Polyporales</taxon>
        <taxon>Polyporaceae</taxon>
        <taxon>Trametes</taxon>
    </lineage>
</organism>
<dbReference type="EMBL" id="KZ084105">
    <property type="protein sequence ID" value="OSD02449.1"/>
    <property type="molecule type" value="Genomic_DNA"/>
</dbReference>
<reference evidence="1 2" key="1">
    <citation type="journal article" date="2015" name="Biotechnol. Biofuels">
        <title>Enhanced degradation of softwood versus hardwood by the white-rot fungus Pycnoporus coccineus.</title>
        <authorList>
            <person name="Couturier M."/>
            <person name="Navarro D."/>
            <person name="Chevret D."/>
            <person name="Henrissat B."/>
            <person name="Piumi F."/>
            <person name="Ruiz-Duenas F.J."/>
            <person name="Martinez A.T."/>
            <person name="Grigoriev I.V."/>
            <person name="Riley R."/>
            <person name="Lipzen A."/>
            <person name="Berrin J.G."/>
            <person name="Master E.R."/>
            <person name="Rosso M.N."/>
        </authorList>
    </citation>
    <scope>NUCLEOTIDE SEQUENCE [LARGE SCALE GENOMIC DNA]</scope>
    <source>
        <strain evidence="1 2">BRFM310</strain>
    </source>
</reference>
<dbReference type="STRING" id="1353009.A0A1Y2IMV9"/>